<accession>A0A0K2U5T0</accession>
<sequence length="74" mass="8245">MGWTPMDLRGLAWAVLFNSSGYSLAFSIEPLFLSNVSEFLTTWTVVLMTPNGLVWASGNSWITLKCHFLDLCVS</sequence>
<reference evidence="1" key="1">
    <citation type="submission" date="2014-05" db="EMBL/GenBank/DDBJ databases">
        <authorList>
            <person name="Chronopoulou M."/>
        </authorList>
    </citation>
    <scope>NUCLEOTIDE SEQUENCE</scope>
    <source>
        <tissue evidence="1">Whole organism</tissue>
    </source>
</reference>
<proteinExistence type="predicted"/>
<name>A0A0K2U5T0_LEPSM</name>
<organism evidence="1">
    <name type="scientific">Lepeophtheirus salmonis</name>
    <name type="common">Salmon louse</name>
    <name type="synonym">Caligus salmonis</name>
    <dbReference type="NCBI Taxonomy" id="72036"/>
    <lineage>
        <taxon>Eukaryota</taxon>
        <taxon>Metazoa</taxon>
        <taxon>Ecdysozoa</taxon>
        <taxon>Arthropoda</taxon>
        <taxon>Crustacea</taxon>
        <taxon>Multicrustacea</taxon>
        <taxon>Hexanauplia</taxon>
        <taxon>Copepoda</taxon>
        <taxon>Siphonostomatoida</taxon>
        <taxon>Caligidae</taxon>
        <taxon>Lepeophtheirus</taxon>
    </lineage>
</organism>
<evidence type="ECO:0000313" key="1">
    <source>
        <dbReference type="EMBL" id="CDW33583.1"/>
    </source>
</evidence>
<dbReference type="EMBL" id="HACA01016222">
    <property type="protein sequence ID" value="CDW33583.1"/>
    <property type="molecule type" value="Transcribed_RNA"/>
</dbReference>
<protein>
    <submittedName>
        <fullName evidence="1">Uncharacterized protein</fullName>
    </submittedName>
</protein>
<dbReference type="AlphaFoldDB" id="A0A0K2U5T0"/>